<dbReference type="InterPro" id="IPR040198">
    <property type="entry name" value="Fido_containing"/>
</dbReference>
<reference evidence="4 5" key="1">
    <citation type="submission" date="2018-09" db="EMBL/GenBank/DDBJ databases">
        <title>Genome sequencing of Nocardioides immobilis CCTCC AB 2017083 for comparison to Nocardioides silvaticus.</title>
        <authorList>
            <person name="Li C."/>
            <person name="Wang G."/>
        </authorList>
    </citation>
    <scope>NUCLEOTIDE SEQUENCE [LARGE SCALE GENOMIC DNA]</scope>
    <source>
        <strain evidence="4 5">CCTCC AB 2017083</strain>
    </source>
</reference>
<evidence type="ECO:0000313" key="4">
    <source>
        <dbReference type="EMBL" id="RHW27838.1"/>
    </source>
</evidence>
<feature type="domain" description="Fido" evidence="3">
    <location>
        <begin position="141"/>
        <end position="290"/>
    </location>
</feature>
<feature type="active site" evidence="1">
    <location>
        <position position="227"/>
    </location>
</feature>
<evidence type="ECO:0000256" key="1">
    <source>
        <dbReference type="PIRSR" id="PIRSR640198-1"/>
    </source>
</evidence>
<feature type="binding site" evidence="2">
    <location>
        <begin position="231"/>
        <end position="238"/>
    </location>
    <ligand>
        <name>ATP</name>
        <dbReference type="ChEBI" id="CHEBI:30616"/>
    </ligand>
</feature>
<dbReference type="Proteomes" id="UP000283644">
    <property type="component" value="Unassembled WGS sequence"/>
</dbReference>
<dbReference type="EMBL" id="QXGH01000011">
    <property type="protein sequence ID" value="RHW27838.1"/>
    <property type="molecule type" value="Genomic_DNA"/>
</dbReference>
<evidence type="ECO:0000256" key="2">
    <source>
        <dbReference type="PIRSR" id="PIRSR640198-2"/>
    </source>
</evidence>
<evidence type="ECO:0000313" key="5">
    <source>
        <dbReference type="Proteomes" id="UP000283644"/>
    </source>
</evidence>
<accession>A0A417Y577</accession>
<dbReference type="OrthoDB" id="9813719at2"/>
<protein>
    <submittedName>
        <fullName evidence="4">Fic family protein</fullName>
    </submittedName>
</protein>
<dbReference type="GO" id="GO:0005524">
    <property type="term" value="F:ATP binding"/>
    <property type="evidence" value="ECO:0007669"/>
    <property type="project" value="UniProtKB-KW"/>
</dbReference>
<dbReference type="AlphaFoldDB" id="A0A417Y577"/>
<dbReference type="InterPro" id="IPR003812">
    <property type="entry name" value="Fido"/>
</dbReference>
<dbReference type="Pfam" id="PF02661">
    <property type="entry name" value="Fic"/>
    <property type="match status" value="1"/>
</dbReference>
<dbReference type="Gene3D" id="1.10.3290.10">
    <property type="entry name" value="Fido-like domain"/>
    <property type="match status" value="1"/>
</dbReference>
<dbReference type="RefSeq" id="WP_118923661.1">
    <property type="nucleotide sequence ID" value="NZ_QXGH01000011.1"/>
</dbReference>
<dbReference type="PANTHER" id="PTHR13504">
    <property type="entry name" value="FIDO DOMAIN-CONTAINING PROTEIN DDB_G0283145"/>
    <property type="match status" value="1"/>
</dbReference>
<gene>
    <name evidence="4" type="ORF">D0Z08_05950</name>
</gene>
<keyword evidence="2" id="KW-0067">ATP-binding</keyword>
<dbReference type="PANTHER" id="PTHR13504:SF38">
    <property type="entry name" value="FIDO DOMAIN-CONTAINING PROTEIN"/>
    <property type="match status" value="1"/>
</dbReference>
<dbReference type="PROSITE" id="PS51459">
    <property type="entry name" value="FIDO"/>
    <property type="match status" value="1"/>
</dbReference>
<comment type="caution">
    <text evidence="4">The sequence shown here is derived from an EMBL/GenBank/DDBJ whole genome shotgun (WGS) entry which is preliminary data.</text>
</comment>
<name>A0A417Y577_9ACTN</name>
<dbReference type="InterPro" id="IPR036597">
    <property type="entry name" value="Fido-like_dom_sf"/>
</dbReference>
<dbReference type="SUPFAM" id="SSF140931">
    <property type="entry name" value="Fic-like"/>
    <property type="match status" value="1"/>
</dbReference>
<organism evidence="4 5">
    <name type="scientific">Nocardioides immobilis</name>
    <dbReference type="NCBI Taxonomy" id="2049295"/>
    <lineage>
        <taxon>Bacteria</taxon>
        <taxon>Bacillati</taxon>
        <taxon>Actinomycetota</taxon>
        <taxon>Actinomycetes</taxon>
        <taxon>Propionibacteriales</taxon>
        <taxon>Nocardioidaceae</taxon>
        <taxon>Nocardioides</taxon>
    </lineage>
</organism>
<keyword evidence="5" id="KW-1185">Reference proteome</keyword>
<sequence length="406" mass="44683">MTAAPPRDWAPHTQEVRPYRQRLARGPRADKQLREITVALPPYIRDRDYPIERPLAAMTTASAGDLGHLDLVHGRTLKALNHLQLRAESVDSSKIENVDASLADYGRALLGVGANASAVSMASATAALTRMIRDAETTRAIRPEAILQAHEDLFRHHPDEGHRAGTFRTTQNWIGGSDYSPLGALHVPPPPETVADYLTDLFAFANRDDVPTLVQAAIVHAQFESIHPFIDGNGRIGRALIHAVLRRRRATRHLTVPIASALVAHRERYFGALDDYRNGSAAPLIAMLASATSVATAESWRTAAHLKDLRKEWHDAVGGSRPGTALHRLLDLLTEEPIVNVALVMERVDASESTAREAIAKLVDAKVLSKAPRSRRAPVWLAKQVLDEVDDLSSRIQASSRRLREY</sequence>
<evidence type="ECO:0000259" key="3">
    <source>
        <dbReference type="PROSITE" id="PS51459"/>
    </source>
</evidence>
<keyword evidence="2" id="KW-0547">Nucleotide-binding</keyword>
<proteinExistence type="predicted"/>